<name>A0ABX9KK33_9FUSO</name>
<feature type="transmembrane region" description="Helical" evidence="10">
    <location>
        <begin position="139"/>
        <end position="157"/>
    </location>
</feature>
<evidence type="ECO:0000256" key="1">
    <source>
        <dbReference type="ARBA" id="ARBA00022475"/>
    </source>
</evidence>
<evidence type="ECO:0000256" key="6">
    <source>
        <dbReference type="ARBA" id="ARBA00023098"/>
    </source>
</evidence>
<proteinExistence type="inferred from homology"/>
<protein>
    <recommendedName>
        <fullName evidence="10">Glycerol-3-phosphate acyltransferase</fullName>
    </recommendedName>
    <alternativeName>
        <fullName evidence="10">Acyl-PO4 G3P acyltransferase</fullName>
    </alternativeName>
    <alternativeName>
        <fullName evidence="10">Acyl-phosphate--glycerol-3-phosphate acyltransferase</fullName>
    </alternativeName>
    <alternativeName>
        <fullName evidence="10">G3P acyltransferase</fullName>
        <shortName evidence="10">GPAT</shortName>
        <ecNumber evidence="10">2.3.1.275</ecNumber>
    </alternativeName>
    <alternativeName>
        <fullName evidence="10">Lysophosphatidic acid synthase</fullName>
        <shortName evidence="10">LPA synthase</shortName>
    </alternativeName>
</protein>
<keyword evidence="4 10" id="KW-0812">Transmembrane</keyword>
<evidence type="ECO:0000256" key="2">
    <source>
        <dbReference type="ARBA" id="ARBA00022516"/>
    </source>
</evidence>
<sequence length="203" mass="22134">MEVKLIIFLIIAYFMGSIPTGVVIGKKFKGIDIREHGSKNTGATNAYRVLGKQYGIIVLLADALKGYLPVFLAHLAGINGWQLILVGLVTIVGHTLSMFLKFKGGKGVATSLGVFLYLVPNIVLILVAVFILIAFSTKYVSLASVSAAGLFPILVLFMPVKPELGKWNMFGFALIIALFVIFKHRSNIQRLLHGNENKFGAKK</sequence>
<comment type="subunit">
    <text evidence="10">Probably interacts with PlsX.</text>
</comment>
<evidence type="ECO:0000256" key="4">
    <source>
        <dbReference type="ARBA" id="ARBA00022692"/>
    </source>
</evidence>
<evidence type="ECO:0000313" key="11">
    <source>
        <dbReference type="EMBL" id="REI42846.1"/>
    </source>
</evidence>
<comment type="catalytic activity">
    <reaction evidence="10">
        <text>an acyl phosphate + sn-glycerol 3-phosphate = a 1-acyl-sn-glycero-3-phosphate + phosphate</text>
        <dbReference type="Rhea" id="RHEA:34075"/>
        <dbReference type="ChEBI" id="CHEBI:43474"/>
        <dbReference type="ChEBI" id="CHEBI:57597"/>
        <dbReference type="ChEBI" id="CHEBI:57970"/>
        <dbReference type="ChEBI" id="CHEBI:59918"/>
        <dbReference type="EC" id="2.3.1.275"/>
    </reaction>
</comment>
<comment type="pathway">
    <text evidence="10">Lipid metabolism; phospholipid metabolism.</text>
</comment>
<feature type="transmembrane region" description="Helical" evidence="10">
    <location>
        <begin position="81"/>
        <end position="100"/>
    </location>
</feature>
<dbReference type="EC" id="2.3.1.275" evidence="10"/>
<keyword evidence="6 10" id="KW-0443">Lipid metabolism</keyword>
<keyword evidence="11" id="KW-0012">Acyltransferase</keyword>
<dbReference type="NCBIfam" id="TIGR00023">
    <property type="entry name" value="glycerol-3-phosphate 1-O-acyltransferase PlsY"/>
    <property type="match status" value="1"/>
</dbReference>
<gene>
    <name evidence="10 11" type="primary">plsY</name>
    <name evidence="11" type="ORF">DYH56_01465</name>
</gene>
<comment type="subcellular location">
    <subcellularLocation>
        <location evidence="10">Cell membrane</location>
        <topology evidence="10">Multi-pass membrane protein</topology>
    </subcellularLocation>
</comment>
<comment type="caution">
    <text evidence="11">The sequence shown here is derived from an EMBL/GenBank/DDBJ whole genome shotgun (WGS) entry which is preliminary data.</text>
</comment>
<organism evidence="11 12">
    <name type="scientific">Psychrilyobacter piezotolerans</name>
    <dbReference type="NCBI Taxonomy" id="2293438"/>
    <lineage>
        <taxon>Bacteria</taxon>
        <taxon>Fusobacteriati</taxon>
        <taxon>Fusobacteriota</taxon>
        <taxon>Fusobacteriia</taxon>
        <taxon>Fusobacteriales</taxon>
        <taxon>Fusobacteriaceae</taxon>
        <taxon>Psychrilyobacter</taxon>
    </lineage>
</organism>
<comment type="function">
    <text evidence="10">Catalyzes the transfer of an acyl group from acyl-phosphate (acyl-PO(4)) to glycerol-3-phosphate (G3P) to form lysophosphatidic acid (LPA). This enzyme utilizes acyl-phosphate as fatty acyl donor, but not acyl-CoA or acyl-ACP.</text>
</comment>
<keyword evidence="3 10" id="KW-0808">Transferase</keyword>
<dbReference type="SMART" id="SM01207">
    <property type="entry name" value="G3P_acyltransf"/>
    <property type="match status" value="1"/>
</dbReference>
<evidence type="ECO:0000256" key="9">
    <source>
        <dbReference type="ARBA" id="ARBA00023264"/>
    </source>
</evidence>
<evidence type="ECO:0000256" key="8">
    <source>
        <dbReference type="ARBA" id="ARBA00023209"/>
    </source>
</evidence>
<accession>A0ABX9KK33</accession>
<feature type="transmembrane region" description="Helical" evidence="10">
    <location>
        <begin position="112"/>
        <end position="133"/>
    </location>
</feature>
<evidence type="ECO:0000256" key="5">
    <source>
        <dbReference type="ARBA" id="ARBA00022989"/>
    </source>
</evidence>
<evidence type="ECO:0000256" key="10">
    <source>
        <dbReference type="HAMAP-Rule" id="MF_01043"/>
    </source>
</evidence>
<keyword evidence="1 10" id="KW-1003">Cell membrane</keyword>
<dbReference type="PANTHER" id="PTHR30309:SF0">
    <property type="entry name" value="GLYCEROL-3-PHOSPHATE ACYLTRANSFERASE-RELATED"/>
    <property type="match status" value="1"/>
</dbReference>
<dbReference type="EMBL" id="QUAJ01000002">
    <property type="protein sequence ID" value="REI42846.1"/>
    <property type="molecule type" value="Genomic_DNA"/>
</dbReference>
<dbReference type="Proteomes" id="UP000263486">
    <property type="component" value="Unassembled WGS sequence"/>
</dbReference>
<dbReference type="InterPro" id="IPR003811">
    <property type="entry name" value="G3P_acylTferase_PlsY"/>
</dbReference>
<keyword evidence="12" id="KW-1185">Reference proteome</keyword>
<dbReference type="GO" id="GO:0004366">
    <property type="term" value="F:glycerol-3-phosphate O-acyltransferase activity"/>
    <property type="evidence" value="ECO:0007669"/>
    <property type="project" value="UniProtKB-EC"/>
</dbReference>
<keyword evidence="8 10" id="KW-0594">Phospholipid biosynthesis</keyword>
<dbReference type="RefSeq" id="WP_114641078.1">
    <property type="nucleotide sequence ID" value="NZ_JAACIO010000002.1"/>
</dbReference>
<evidence type="ECO:0000313" key="12">
    <source>
        <dbReference type="Proteomes" id="UP000263486"/>
    </source>
</evidence>
<keyword evidence="2 10" id="KW-0444">Lipid biosynthesis</keyword>
<feature type="transmembrane region" description="Helical" evidence="10">
    <location>
        <begin position="164"/>
        <end position="182"/>
    </location>
</feature>
<evidence type="ECO:0000256" key="3">
    <source>
        <dbReference type="ARBA" id="ARBA00022679"/>
    </source>
</evidence>
<keyword evidence="9 10" id="KW-1208">Phospholipid metabolism</keyword>
<evidence type="ECO:0000256" key="7">
    <source>
        <dbReference type="ARBA" id="ARBA00023136"/>
    </source>
</evidence>
<feature type="transmembrane region" description="Helical" evidence="10">
    <location>
        <begin position="6"/>
        <end position="25"/>
    </location>
</feature>
<reference evidence="11 12" key="1">
    <citation type="submission" date="2018-08" db="EMBL/GenBank/DDBJ databases">
        <title>Draft genome sequence of Psychrilyobacter sp. strain SD5 isolated from Black Sea water.</title>
        <authorList>
            <person name="Yadav S."/>
            <person name="Villanueva L."/>
            <person name="Damste J.S.S."/>
        </authorList>
    </citation>
    <scope>NUCLEOTIDE SEQUENCE [LARGE SCALE GENOMIC DNA]</scope>
    <source>
        <strain evidence="11 12">SD5</strain>
    </source>
</reference>
<dbReference type="Pfam" id="PF02660">
    <property type="entry name" value="G3P_acyltransf"/>
    <property type="match status" value="1"/>
</dbReference>
<dbReference type="HAMAP" id="MF_01043">
    <property type="entry name" value="PlsY"/>
    <property type="match status" value="1"/>
</dbReference>
<keyword evidence="5 10" id="KW-1133">Transmembrane helix</keyword>
<comment type="similarity">
    <text evidence="10">Belongs to the PlsY family.</text>
</comment>
<keyword evidence="7 10" id="KW-0472">Membrane</keyword>
<dbReference type="PANTHER" id="PTHR30309">
    <property type="entry name" value="INNER MEMBRANE PROTEIN YGIH"/>
    <property type="match status" value="1"/>
</dbReference>